<proteinExistence type="predicted"/>
<dbReference type="NCBIfam" id="TIGR04533">
    <property type="entry name" value="cyanosortB_assc"/>
    <property type="match status" value="1"/>
</dbReference>
<gene>
    <name evidence="1" type="ORF">DCF25_01260</name>
</gene>
<name>A0A2W4WUJ8_9CYAN</name>
<dbReference type="InterPro" id="IPR030917">
    <property type="entry name" value="Cyanoexo_CrtB_assoc"/>
</dbReference>
<sequence length="255" mass="28644">MSSPTLSQKASKKSFVPFLVVAILALFVAIGALPRYLGDWPWVNNPTVPNKSALIAVKEQGLPIPGWQTQEQTTTKLGGQTWSIQQLATEPEIRGAIAPESPDDIFLLLRSQVWYADQPEVEWVDIQGSQRWKIDSRQQLSFSASRSPSDQTPDSAQPVPVNSDFFRAWNQNQTYAVLQWYAWPTGGSPSPASWFWTDQISQWQRNQRTPWVAVSLWLPIEPFSDISLQRAMAESLGKTVQATLLDTVFLDTEPS</sequence>
<organism evidence="1 2">
    <name type="scientific">Leptolyngbya foveolarum</name>
    <dbReference type="NCBI Taxonomy" id="47253"/>
    <lineage>
        <taxon>Bacteria</taxon>
        <taxon>Bacillati</taxon>
        <taxon>Cyanobacteriota</taxon>
        <taxon>Cyanophyceae</taxon>
        <taxon>Leptolyngbyales</taxon>
        <taxon>Leptolyngbyaceae</taxon>
        <taxon>Leptolyngbya group</taxon>
        <taxon>Leptolyngbya</taxon>
    </lineage>
</organism>
<evidence type="ECO:0000313" key="1">
    <source>
        <dbReference type="EMBL" id="PZO23078.1"/>
    </source>
</evidence>
<accession>A0A2W4WUJ8</accession>
<reference evidence="2" key="1">
    <citation type="submission" date="2018-04" db="EMBL/GenBank/DDBJ databases">
        <authorList>
            <person name="Cornet L."/>
        </authorList>
    </citation>
    <scope>NUCLEOTIDE SEQUENCE [LARGE SCALE GENOMIC DNA]</scope>
</reference>
<protein>
    <submittedName>
        <fullName evidence="1">Cyanoexosortase B system-associated protein</fullName>
    </submittedName>
</protein>
<dbReference type="EMBL" id="QBMC01000004">
    <property type="protein sequence ID" value="PZO23078.1"/>
    <property type="molecule type" value="Genomic_DNA"/>
</dbReference>
<dbReference type="Proteomes" id="UP000249354">
    <property type="component" value="Unassembled WGS sequence"/>
</dbReference>
<dbReference type="AlphaFoldDB" id="A0A2W4WUJ8"/>
<evidence type="ECO:0000313" key="2">
    <source>
        <dbReference type="Proteomes" id="UP000249354"/>
    </source>
</evidence>
<comment type="caution">
    <text evidence="1">The sequence shown here is derived from an EMBL/GenBank/DDBJ whole genome shotgun (WGS) entry which is preliminary data.</text>
</comment>
<reference evidence="1 2" key="2">
    <citation type="submission" date="2018-06" db="EMBL/GenBank/DDBJ databases">
        <title>Metagenomic assembly of (sub)arctic Cyanobacteria and their associated microbiome from non-axenic cultures.</title>
        <authorList>
            <person name="Baurain D."/>
        </authorList>
    </citation>
    <scope>NUCLEOTIDE SEQUENCE [LARGE SCALE GENOMIC DNA]</scope>
    <source>
        <strain evidence="1">ULC129bin1</strain>
    </source>
</reference>